<dbReference type="RefSeq" id="WP_346049338.1">
    <property type="nucleotide sequence ID" value="NZ_JAYGII010000001.1"/>
</dbReference>
<dbReference type="PROSITE" id="PS50893">
    <property type="entry name" value="ABC_TRANSPORTER_2"/>
    <property type="match status" value="1"/>
</dbReference>
<evidence type="ECO:0000313" key="6">
    <source>
        <dbReference type="Proteomes" id="UP001302316"/>
    </source>
</evidence>
<dbReference type="InterPro" id="IPR003593">
    <property type="entry name" value="AAA+_ATPase"/>
</dbReference>
<evidence type="ECO:0000256" key="2">
    <source>
        <dbReference type="ARBA" id="ARBA00022741"/>
    </source>
</evidence>
<comment type="caution">
    <text evidence="5">The sequence shown here is derived from an EMBL/GenBank/DDBJ whole genome shotgun (WGS) entry which is preliminary data.</text>
</comment>
<dbReference type="InterPro" id="IPR017871">
    <property type="entry name" value="ABC_transporter-like_CS"/>
</dbReference>
<dbReference type="GO" id="GO:0005524">
    <property type="term" value="F:ATP binding"/>
    <property type="evidence" value="ECO:0007669"/>
    <property type="project" value="UniProtKB-KW"/>
</dbReference>
<dbReference type="Pfam" id="PF00005">
    <property type="entry name" value="ABC_tran"/>
    <property type="match status" value="1"/>
</dbReference>
<dbReference type="Gene3D" id="3.40.50.300">
    <property type="entry name" value="P-loop containing nucleotide triphosphate hydrolases"/>
    <property type="match status" value="1"/>
</dbReference>
<dbReference type="PANTHER" id="PTHR43023">
    <property type="entry name" value="PROTEIN TRIGALACTOSYLDIACYLGLYCEROL 3, CHLOROPLASTIC"/>
    <property type="match status" value="1"/>
</dbReference>
<reference evidence="5 6" key="1">
    <citation type="submission" date="2023-12" db="EMBL/GenBank/DDBJ databases">
        <title>Whole-genome sequencing of halo(alkali)philic microorganisms from hypersaline lakes.</title>
        <authorList>
            <person name="Sorokin D.Y."/>
            <person name="Merkel A.Y."/>
            <person name="Messina E."/>
            <person name="Yakimov M."/>
        </authorList>
    </citation>
    <scope>NUCLEOTIDE SEQUENCE [LARGE SCALE GENOMIC DNA]</scope>
    <source>
        <strain evidence="5 6">AB-CW1</strain>
    </source>
</reference>
<sequence length="272" mass="30259">MTRPAGQEPHIELEGLRFQRDGRPIFEDVSLSIPRGKVTAIMGPSGTGKTTLLRLVTGQLLPERGSIRVDGQEVTGIGREALYRLRKRIGFLFQHGALLTDLDVYENVAFPLREHTQLPDCLIHHLVMTKLQSVGLRGAARLMPSQLSGGMARRVGLARAVVMDPELVLYDEPFAGLDPISMGVIVRLIREINEALGLTSVIVSHDIEEVSQVADWAWIIADGRIIAGGTPEELRGEESPWVRQFMHRLSDGPVPFHFPARDYPEDLREVPR</sequence>
<organism evidence="5 6">
    <name type="scientific">Natronospira elongata</name>
    <dbReference type="NCBI Taxonomy" id="3110268"/>
    <lineage>
        <taxon>Bacteria</taxon>
        <taxon>Pseudomonadati</taxon>
        <taxon>Pseudomonadota</taxon>
        <taxon>Gammaproteobacteria</taxon>
        <taxon>Natronospirales</taxon>
        <taxon>Natronospiraceae</taxon>
        <taxon>Natronospira</taxon>
    </lineage>
</organism>
<feature type="domain" description="ABC transporter" evidence="4">
    <location>
        <begin position="11"/>
        <end position="247"/>
    </location>
</feature>
<dbReference type="AlphaFoldDB" id="A0AAP6JCV1"/>
<dbReference type="Proteomes" id="UP001302316">
    <property type="component" value="Unassembled WGS sequence"/>
</dbReference>
<evidence type="ECO:0000313" key="5">
    <source>
        <dbReference type="EMBL" id="MEA5444293.1"/>
    </source>
</evidence>
<evidence type="ECO:0000256" key="3">
    <source>
        <dbReference type="ARBA" id="ARBA00022840"/>
    </source>
</evidence>
<protein>
    <submittedName>
        <fullName evidence="5">ABC transporter ATP-binding protein</fullName>
    </submittedName>
</protein>
<proteinExistence type="predicted"/>
<dbReference type="SMART" id="SM00382">
    <property type="entry name" value="AAA"/>
    <property type="match status" value="1"/>
</dbReference>
<dbReference type="InterPro" id="IPR003439">
    <property type="entry name" value="ABC_transporter-like_ATP-bd"/>
</dbReference>
<dbReference type="EMBL" id="JAYGII010000001">
    <property type="protein sequence ID" value="MEA5444293.1"/>
    <property type="molecule type" value="Genomic_DNA"/>
</dbReference>
<dbReference type="PROSITE" id="PS00211">
    <property type="entry name" value="ABC_TRANSPORTER_1"/>
    <property type="match status" value="1"/>
</dbReference>
<name>A0AAP6JCV1_9GAMM</name>
<evidence type="ECO:0000259" key="4">
    <source>
        <dbReference type="PROSITE" id="PS50893"/>
    </source>
</evidence>
<keyword evidence="3 5" id="KW-0067">ATP-binding</keyword>
<dbReference type="SUPFAM" id="SSF52540">
    <property type="entry name" value="P-loop containing nucleoside triphosphate hydrolases"/>
    <property type="match status" value="1"/>
</dbReference>
<keyword evidence="1" id="KW-0813">Transport</keyword>
<gene>
    <name evidence="5" type="ORF">VCB98_00480</name>
</gene>
<keyword evidence="6" id="KW-1185">Reference proteome</keyword>
<dbReference type="GO" id="GO:0016887">
    <property type="term" value="F:ATP hydrolysis activity"/>
    <property type="evidence" value="ECO:0007669"/>
    <property type="project" value="InterPro"/>
</dbReference>
<dbReference type="PANTHER" id="PTHR43023:SF6">
    <property type="entry name" value="INTERMEMBRANE PHOSPHOLIPID TRANSPORT SYSTEM ATP-BINDING PROTEIN MLAF"/>
    <property type="match status" value="1"/>
</dbReference>
<keyword evidence="2" id="KW-0547">Nucleotide-binding</keyword>
<dbReference type="InterPro" id="IPR027417">
    <property type="entry name" value="P-loop_NTPase"/>
</dbReference>
<evidence type="ECO:0000256" key="1">
    <source>
        <dbReference type="ARBA" id="ARBA00022448"/>
    </source>
</evidence>
<dbReference type="CDD" id="cd03261">
    <property type="entry name" value="ABC_Org_Solvent_Resistant"/>
    <property type="match status" value="1"/>
</dbReference>
<accession>A0AAP6JCV1</accession>